<feature type="chain" id="PRO_5040134053" evidence="1">
    <location>
        <begin position="19"/>
        <end position="363"/>
    </location>
</feature>
<protein>
    <submittedName>
        <fullName evidence="2">Uncharacterized protein</fullName>
    </submittedName>
</protein>
<dbReference type="Proteomes" id="UP000699042">
    <property type="component" value="Unassembled WGS sequence"/>
</dbReference>
<keyword evidence="3" id="KW-1185">Reference proteome</keyword>
<proteinExistence type="predicted"/>
<feature type="signal peptide" evidence="1">
    <location>
        <begin position="1"/>
        <end position="18"/>
    </location>
</feature>
<keyword evidence="1" id="KW-0732">Signal</keyword>
<dbReference type="EMBL" id="JAESDN010000006">
    <property type="protein sequence ID" value="KAG7048914.1"/>
    <property type="molecule type" value="Genomic_DNA"/>
</dbReference>
<accession>A0A9P7R681</accession>
<reference evidence="2" key="1">
    <citation type="submission" date="2021-05" db="EMBL/GenBank/DDBJ databases">
        <title>Comparative genomics of three Colletotrichum scovillei strains and genetic complementation revealed genes involved fungal growth and virulence on chili pepper.</title>
        <authorList>
            <person name="Hsieh D.-K."/>
            <person name="Chuang S.-C."/>
            <person name="Chen C.-Y."/>
            <person name="Chao Y.-T."/>
            <person name="Lu M.-Y.J."/>
            <person name="Lee M.-H."/>
            <person name="Shih M.-C."/>
        </authorList>
    </citation>
    <scope>NUCLEOTIDE SEQUENCE</scope>
    <source>
        <strain evidence="2">Coll-153</strain>
    </source>
</reference>
<evidence type="ECO:0000313" key="3">
    <source>
        <dbReference type="Proteomes" id="UP000699042"/>
    </source>
</evidence>
<organism evidence="2 3">
    <name type="scientific">Colletotrichum scovillei</name>
    <dbReference type="NCBI Taxonomy" id="1209932"/>
    <lineage>
        <taxon>Eukaryota</taxon>
        <taxon>Fungi</taxon>
        <taxon>Dikarya</taxon>
        <taxon>Ascomycota</taxon>
        <taxon>Pezizomycotina</taxon>
        <taxon>Sordariomycetes</taxon>
        <taxon>Hypocreomycetidae</taxon>
        <taxon>Glomerellales</taxon>
        <taxon>Glomerellaceae</taxon>
        <taxon>Colletotrichum</taxon>
        <taxon>Colletotrichum acutatum species complex</taxon>
    </lineage>
</organism>
<name>A0A9P7R681_9PEZI</name>
<feature type="non-terminal residue" evidence="2">
    <location>
        <position position="363"/>
    </location>
</feature>
<sequence length="363" mass="40477">RWASIFSSPLTPFLWHWAAPFLRSPSTLTSINLKAILRTTLLCAPQFLPHSAPLPLRQTQNYHAAAMPQFWVDRSSPGTTDDWFRWSAGANRRTFFQSSFTIHSRVLCPDPSPSLPADQPHQKWLPAPYRRQHPTSACAPFANHSTLPSTYPAMPGQCHVLHPFRRYVCGVTVQTIASSVILLTRTELMERRLSVRQLPASRPAKYGLVLGSLHSGMTGDRHDAIQRTRPAAHSPRTPTGKLPTYSSHLHATQHSVRAQQALVLASLTNQGTVSNRSTMIRRGQVLLLGGFKHTLQRARAKQNTRPYRLLPLTKRVLFSGRGLITVDNDELEAAAHPPLPSGANIAANHFPPARDVKVVRLRF</sequence>
<evidence type="ECO:0000313" key="2">
    <source>
        <dbReference type="EMBL" id="KAG7048914.1"/>
    </source>
</evidence>
<gene>
    <name evidence="2" type="ORF">JMJ77_014541</name>
</gene>
<evidence type="ECO:0000256" key="1">
    <source>
        <dbReference type="SAM" id="SignalP"/>
    </source>
</evidence>
<comment type="caution">
    <text evidence="2">The sequence shown here is derived from an EMBL/GenBank/DDBJ whole genome shotgun (WGS) entry which is preliminary data.</text>
</comment>
<dbReference type="AlphaFoldDB" id="A0A9P7R681"/>